<evidence type="ECO:0000256" key="1">
    <source>
        <dbReference type="ARBA" id="ARBA00022679"/>
    </source>
</evidence>
<dbReference type="SUPFAM" id="SSF141673">
    <property type="entry name" value="MOSC N-terminal domain-like"/>
    <property type="match status" value="2"/>
</dbReference>
<dbReference type="InterPro" id="IPR015422">
    <property type="entry name" value="PyrdxlP-dep_Trfase_small"/>
</dbReference>
<evidence type="ECO:0000313" key="8">
    <source>
        <dbReference type="Proteomes" id="UP001497392"/>
    </source>
</evidence>
<feature type="compositionally biased region" description="Low complexity" evidence="5">
    <location>
        <begin position="880"/>
        <end position="895"/>
    </location>
</feature>
<feature type="compositionally biased region" description="Polar residues" evidence="5">
    <location>
        <begin position="942"/>
        <end position="951"/>
    </location>
</feature>
<feature type="compositionally biased region" description="Low complexity" evidence="5">
    <location>
        <begin position="919"/>
        <end position="929"/>
    </location>
</feature>
<feature type="compositionally biased region" description="Low complexity" evidence="5">
    <location>
        <begin position="205"/>
        <end position="218"/>
    </location>
</feature>
<comment type="function">
    <text evidence="4">Sulfurates the molybdenum cofactor. Sulfation of molybdenum is essential for xanthine dehydrogenase (XDH) and aldehyde oxidase (ADO) enzymes in which molybdenum cofactor is liganded by 1 oxygen and 1 sulfur atom in active form.</text>
</comment>
<feature type="region of interest" description="Disordered" evidence="5">
    <location>
        <begin position="1025"/>
        <end position="1112"/>
    </location>
</feature>
<dbReference type="PANTHER" id="PTHR14237:SF80">
    <property type="entry name" value="MOLYBDENUM COFACTOR SULFURASE"/>
    <property type="match status" value="1"/>
</dbReference>
<accession>A0ABP1FWK2</accession>
<feature type="compositionally biased region" description="Low complexity" evidence="5">
    <location>
        <begin position="1090"/>
        <end position="1099"/>
    </location>
</feature>
<feature type="compositionally biased region" description="Low complexity" evidence="5">
    <location>
        <begin position="634"/>
        <end position="652"/>
    </location>
</feature>
<dbReference type="PROSITE" id="PS51340">
    <property type="entry name" value="MOSC"/>
    <property type="match status" value="1"/>
</dbReference>
<comment type="cofactor">
    <cofactor evidence="4">
        <name>pyridoxal 5'-phosphate</name>
        <dbReference type="ChEBI" id="CHEBI:597326"/>
    </cofactor>
</comment>
<dbReference type="Proteomes" id="UP001497392">
    <property type="component" value="Unassembled WGS sequence"/>
</dbReference>
<dbReference type="EC" id="2.8.1.9" evidence="4"/>
<evidence type="ECO:0000313" key="7">
    <source>
        <dbReference type="EMBL" id="CAL5224274.1"/>
    </source>
</evidence>
<organism evidence="7 8">
    <name type="scientific">Coccomyxa viridis</name>
    <dbReference type="NCBI Taxonomy" id="1274662"/>
    <lineage>
        <taxon>Eukaryota</taxon>
        <taxon>Viridiplantae</taxon>
        <taxon>Chlorophyta</taxon>
        <taxon>core chlorophytes</taxon>
        <taxon>Trebouxiophyceae</taxon>
        <taxon>Trebouxiophyceae incertae sedis</taxon>
        <taxon>Coccomyxaceae</taxon>
        <taxon>Coccomyxa</taxon>
    </lineage>
</organism>
<sequence length="1346" mass="143030">MSKEDEYHSSGADGSPKPQKKLKRDRAYFESQHSLSSGYNEQAEHLRSCEFKRLGSRVYVDHAGATLYSEKQLEHAYKDLEGQLYTNPHSGHAAWGSDISAMDCEAEARALTLAMCNAPAEEYECIFTSGATGAMRLVAEAFPWSERSTFAYTLDNHNSVVGMRGYALEQQASAVAVHIMPTDSRGPLKLEACGPPMQQHARAQSSRPSEPSGSSDLSANLGPEATHSLFAYPLESNFSGARYGLQPITQLQQHGAELHPGQSGQPGQPKSRERWHIFLDAAKACGSSPPDLKTASADFVALSYYKIFGYPTGLGALLVRKGALKLLRKRYFGGGAVSVSVADCDFFRQRPGATGFEDGTPAYLGIAALKHGFAQIELFGAFAATERHTASLTRYLAEALADLVHANGSAVCELYGAHAPASGFRTEKESKQHSSRRYLLGAVGQGPVVAFNLFRSCGAYVGYREVEKVAGLAGIMLRTGCFCNPGACQAHLGLSHADVISNFEAGHVCWDDQDIIDGRPTGAVRVSFGYMSTFQDAQAVLSFVEQYFVEGATPYKQADSVLEEYSRAGLPNGTAPHQHEPEAEAPSPSAGDSVAQAAKPDRVLGSQPSMPLNARPTESDADEAVLDESHHSHVAGGAASSRASSRQGAPSPFANSSAGPAAVPEPDMAADAQLEGPVKLQSIWVYPIKSCAGFTPSSWPLGLNGLLYDREWAIVDIDGEALTQKRLPKLATIKPVLDLEKGVMKVTCPSMPNSITISLPKAASTGSKSHQASTAALGNGPAAQDSHRLAKSLQASLQPTPVKALGQAGLGSSGPARSTDAQDSDVDSIAGSVVSQSDSFTSHGSRHHVNPAMWPGRPSLEPARSGSGVLRAGSSQAPMSRSGSAAEPRPSSSSAYGGRGVGSLDVKSVRDRFRHLHSAASLGGASQQSVPSRASIDAYSSRRPSQHSTLKPSALAEASPAHSQVMQLPHPQGAPVSKASILEDFRQSRESSLLLGQNRQLPQPQSPHAIEASILEDFRQHREALAQASPKHGQTGQLPQPQSPPVSEASILEDSRQHKQAVPARAASSNGQARHEVKPPEQDGQEGRAATRQAAAPHAESASDSGLAAEGEAQQGNHIPLQRQIQVCSSRVCGLQVGTQEVQEAVSEWFTQALGLKCWLVQQQAGSRQAVDREQLAAGVPDSALSSLPASSEASLEPLDALQSRSIGFANEGQFLAISAASLQDVNRRVQKAAAAKKREPVQVSPERFRPNLVFSGAMQPYVEDTWQHLSIGSVPFRVTGQCARCEMVCTDPEAGKRGGPEPLLTLAAYRRTRGRIHFGILLDHAPAAGNVETLRVGNVVDVQQQ</sequence>
<feature type="compositionally biased region" description="Polar residues" evidence="5">
    <location>
        <begin position="764"/>
        <end position="776"/>
    </location>
</feature>
<feature type="region of interest" description="Disordered" evidence="5">
    <location>
        <begin position="919"/>
        <end position="975"/>
    </location>
</feature>
<dbReference type="HAMAP" id="MF_03050">
    <property type="entry name" value="MOCOS"/>
    <property type="match status" value="1"/>
</dbReference>
<keyword evidence="1 4" id="KW-0808">Transferase</keyword>
<dbReference type="EMBL" id="CAXHTA020000010">
    <property type="protein sequence ID" value="CAL5224274.1"/>
    <property type="molecule type" value="Genomic_DNA"/>
</dbReference>
<keyword evidence="3 4" id="KW-0501">Molybdenum cofactor biosynthesis</keyword>
<feature type="region of interest" description="Disordered" evidence="5">
    <location>
        <begin position="1"/>
        <end position="28"/>
    </location>
</feature>
<dbReference type="Pfam" id="PF00266">
    <property type="entry name" value="Aminotran_5"/>
    <property type="match status" value="2"/>
</dbReference>
<evidence type="ECO:0000256" key="2">
    <source>
        <dbReference type="ARBA" id="ARBA00022898"/>
    </source>
</evidence>
<dbReference type="Gene3D" id="3.40.640.10">
    <property type="entry name" value="Type I PLP-dependent aspartate aminotransferase-like (Major domain)"/>
    <property type="match status" value="1"/>
</dbReference>
<feature type="active site" evidence="4">
    <location>
        <position position="483"/>
    </location>
</feature>
<feature type="region of interest" description="Disordered" evidence="5">
    <location>
        <begin position="804"/>
        <end position="903"/>
    </location>
</feature>
<keyword evidence="8" id="KW-1185">Reference proteome</keyword>
<evidence type="ECO:0000256" key="3">
    <source>
        <dbReference type="ARBA" id="ARBA00023150"/>
    </source>
</evidence>
<evidence type="ECO:0000259" key="6">
    <source>
        <dbReference type="PROSITE" id="PS51340"/>
    </source>
</evidence>
<dbReference type="Pfam" id="PF03473">
    <property type="entry name" value="MOSC"/>
    <property type="match status" value="1"/>
</dbReference>
<name>A0ABP1FWK2_9CHLO</name>
<dbReference type="InterPro" id="IPR005303">
    <property type="entry name" value="MOCOS_middle"/>
</dbReference>
<comment type="catalytic activity">
    <reaction evidence="4">
        <text>Mo-molybdopterin + L-cysteine + AH2 = thio-Mo-molybdopterin + L-alanine + A + H2O</text>
        <dbReference type="Rhea" id="RHEA:42636"/>
        <dbReference type="ChEBI" id="CHEBI:13193"/>
        <dbReference type="ChEBI" id="CHEBI:15377"/>
        <dbReference type="ChEBI" id="CHEBI:17499"/>
        <dbReference type="ChEBI" id="CHEBI:35235"/>
        <dbReference type="ChEBI" id="CHEBI:57972"/>
        <dbReference type="ChEBI" id="CHEBI:71302"/>
        <dbReference type="ChEBI" id="CHEBI:82685"/>
        <dbReference type="EC" id="2.8.1.9"/>
    </reaction>
</comment>
<reference evidence="7 8" key="1">
    <citation type="submission" date="2024-06" db="EMBL/GenBank/DDBJ databases">
        <authorList>
            <person name="Kraege A."/>
            <person name="Thomma B."/>
        </authorList>
    </citation>
    <scope>NUCLEOTIDE SEQUENCE [LARGE SCALE GENOMIC DNA]</scope>
</reference>
<feature type="domain" description="MOSC" evidence="6">
    <location>
        <begin position="1188"/>
        <end position="1344"/>
    </location>
</feature>
<dbReference type="InterPro" id="IPR000192">
    <property type="entry name" value="Aminotrans_V_dom"/>
</dbReference>
<feature type="region of interest" description="Disordered" evidence="5">
    <location>
        <begin position="568"/>
        <end position="665"/>
    </location>
</feature>
<dbReference type="InterPro" id="IPR028886">
    <property type="entry name" value="MoCo_sulfurase"/>
</dbReference>
<feature type="region of interest" description="Disordered" evidence="5">
    <location>
        <begin position="761"/>
        <end position="789"/>
    </location>
</feature>
<dbReference type="Gene3D" id="3.90.1150.10">
    <property type="entry name" value="Aspartate Aminotransferase, domain 1"/>
    <property type="match status" value="1"/>
</dbReference>
<comment type="similarity">
    <text evidence="4">Belongs to the class-V pyridoxal-phosphate-dependent aminotransferase family. MOCOS subfamily.</text>
</comment>
<dbReference type="InterPro" id="IPR015421">
    <property type="entry name" value="PyrdxlP-dep_Trfase_major"/>
</dbReference>
<dbReference type="InterPro" id="IPR005302">
    <property type="entry name" value="MoCF_Sase_C"/>
</dbReference>
<feature type="compositionally biased region" description="Polar residues" evidence="5">
    <location>
        <begin position="833"/>
        <end position="843"/>
    </location>
</feature>
<dbReference type="InterPro" id="IPR015424">
    <property type="entry name" value="PyrdxlP-dep_Trfase"/>
</dbReference>
<protein>
    <recommendedName>
        <fullName evidence="4">Molybdenum cofactor sulfurase</fullName>
        <shortName evidence="4">MCS</shortName>
        <shortName evidence="4">MOS</shortName>
        <shortName evidence="4">MoCo sulfurase</shortName>
        <ecNumber evidence="4">2.8.1.9</ecNumber>
    </recommendedName>
    <alternativeName>
        <fullName evidence="4">Molybdenum cofactor sulfurtransferase</fullName>
    </alternativeName>
</protein>
<proteinExistence type="inferred from homology"/>
<comment type="caution">
    <text evidence="7">The sequence shown here is derived from an EMBL/GenBank/DDBJ whole genome shotgun (WGS) entry which is preliminary data.</text>
</comment>
<dbReference type="PANTHER" id="PTHR14237">
    <property type="entry name" value="MOLYBDOPTERIN COFACTOR SULFURASE MOSC"/>
    <property type="match status" value="1"/>
</dbReference>
<evidence type="ECO:0000256" key="5">
    <source>
        <dbReference type="SAM" id="MobiDB-lite"/>
    </source>
</evidence>
<keyword evidence="2 4" id="KW-0663">Pyridoxal phosphate</keyword>
<gene>
    <name evidence="7" type="primary">g6935</name>
    <name evidence="7" type="ORF">VP750_LOCUS5933</name>
</gene>
<evidence type="ECO:0000256" key="4">
    <source>
        <dbReference type="HAMAP-Rule" id="MF_03050"/>
    </source>
</evidence>
<dbReference type="Pfam" id="PF03476">
    <property type="entry name" value="MOSC_N"/>
    <property type="match status" value="1"/>
</dbReference>
<dbReference type="SUPFAM" id="SSF53383">
    <property type="entry name" value="PLP-dependent transferases"/>
    <property type="match status" value="1"/>
</dbReference>
<feature type="modified residue" description="N6-(pyridoxal phosphate)lysine" evidence="4">
    <location>
        <position position="306"/>
    </location>
</feature>
<feature type="region of interest" description="Disordered" evidence="5">
    <location>
        <begin position="186"/>
        <end position="220"/>
    </location>
</feature>